<feature type="non-terminal residue" evidence="3">
    <location>
        <position position="1"/>
    </location>
</feature>
<dbReference type="SMART" id="SM00324">
    <property type="entry name" value="RhoGAP"/>
    <property type="match status" value="1"/>
</dbReference>
<proteinExistence type="predicted"/>
<evidence type="ECO:0000313" key="4">
    <source>
        <dbReference type="Proteomes" id="UP000014680"/>
    </source>
</evidence>
<dbReference type="InterPro" id="IPR008936">
    <property type="entry name" value="Rho_GTPase_activation_prot"/>
</dbReference>
<dbReference type="GeneID" id="14882656"/>
<dbReference type="Proteomes" id="UP000014680">
    <property type="component" value="Unassembled WGS sequence"/>
</dbReference>
<dbReference type="Gene3D" id="1.10.555.10">
    <property type="entry name" value="Rho GTPase activation protein"/>
    <property type="match status" value="1"/>
</dbReference>
<feature type="domain" description="Rho-GAP" evidence="2">
    <location>
        <begin position="178"/>
        <end position="359"/>
    </location>
</feature>
<dbReference type="VEuPathDB" id="AmoebaDB:EIN_469440"/>
<dbReference type="CDD" id="cd00159">
    <property type="entry name" value="RhoGAP"/>
    <property type="match status" value="1"/>
</dbReference>
<dbReference type="PANTHER" id="PTHR23179:SF3">
    <property type="entry name" value="RHO GTPASE-ACTIVATING PROTEIN 20"/>
    <property type="match status" value="1"/>
</dbReference>
<keyword evidence="4" id="KW-1185">Reference proteome</keyword>
<protein>
    <recommendedName>
        <fullName evidence="2">Rho-GAP domain-containing protein</fullName>
    </recommendedName>
</protein>
<evidence type="ECO:0000256" key="1">
    <source>
        <dbReference type="SAM" id="MobiDB-lite"/>
    </source>
</evidence>
<dbReference type="RefSeq" id="XP_004183086.1">
    <property type="nucleotide sequence ID" value="XM_004183038.1"/>
</dbReference>
<dbReference type="Pfam" id="PF00620">
    <property type="entry name" value="RhoGAP"/>
    <property type="match status" value="1"/>
</dbReference>
<dbReference type="GO" id="GO:0005096">
    <property type="term" value="F:GTPase activator activity"/>
    <property type="evidence" value="ECO:0007669"/>
    <property type="project" value="TreeGrafter"/>
</dbReference>
<dbReference type="KEGG" id="eiv:EIN_469440"/>
<name>A0A0A1TUK7_ENTIV</name>
<feature type="compositionally biased region" description="Basic and acidic residues" evidence="1">
    <location>
        <begin position="485"/>
        <end position="500"/>
    </location>
</feature>
<dbReference type="SUPFAM" id="SSF48350">
    <property type="entry name" value="GTPase activation domain, GAP"/>
    <property type="match status" value="1"/>
</dbReference>
<evidence type="ECO:0000313" key="3">
    <source>
        <dbReference type="EMBL" id="ELP83740.1"/>
    </source>
</evidence>
<dbReference type="EMBL" id="KB207240">
    <property type="protein sequence ID" value="ELP83740.1"/>
    <property type="molecule type" value="Genomic_DNA"/>
</dbReference>
<gene>
    <name evidence="3" type="ORF">EIN_469440</name>
</gene>
<feature type="compositionally biased region" description="Basic and acidic residues" evidence="1">
    <location>
        <begin position="417"/>
        <end position="444"/>
    </location>
</feature>
<feature type="region of interest" description="Disordered" evidence="1">
    <location>
        <begin position="398"/>
        <end position="506"/>
    </location>
</feature>
<dbReference type="AlphaFoldDB" id="A0A0A1TUK7"/>
<organism evidence="3 4">
    <name type="scientific">Entamoeba invadens IP1</name>
    <dbReference type="NCBI Taxonomy" id="370355"/>
    <lineage>
        <taxon>Eukaryota</taxon>
        <taxon>Amoebozoa</taxon>
        <taxon>Evosea</taxon>
        <taxon>Archamoebae</taxon>
        <taxon>Mastigamoebida</taxon>
        <taxon>Entamoebidae</taxon>
        <taxon>Entamoeba</taxon>
    </lineage>
</organism>
<dbReference type="InterPro" id="IPR000198">
    <property type="entry name" value="RhoGAP_dom"/>
</dbReference>
<dbReference type="PANTHER" id="PTHR23179">
    <property type="entry name" value="T-CELL ACTIVATION RHO GTPASE ACTIVATING PROTEIN-RELATED"/>
    <property type="match status" value="1"/>
</dbReference>
<reference evidence="3 4" key="1">
    <citation type="submission" date="2012-10" db="EMBL/GenBank/DDBJ databases">
        <authorList>
            <person name="Zafar N."/>
            <person name="Inman J."/>
            <person name="Hall N."/>
            <person name="Lorenzi H."/>
            <person name="Caler E."/>
        </authorList>
    </citation>
    <scope>NUCLEOTIDE SEQUENCE [LARGE SCALE GENOMIC DNA]</scope>
    <source>
        <strain evidence="3 4">IP1</strain>
    </source>
</reference>
<dbReference type="OMA" id="NEIFPND"/>
<accession>A0A0A1TUK7</accession>
<dbReference type="PROSITE" id="PS50238">
    <property type="entry name" value="RHOGAP"/>
    <property type="match status" value="1"/>
</dbReference>
<evidence type="ECO:0000259" key="2">
    <source>
        <dbReference type="PROSITE" id="PS50238"/>
    </source>
</evidence>
<sequence>DEKRKNVVQIENFWQRQQKFFHAVSKALDQFVESLNKEVKYLGEHPEMTGMNKETSQVMSDTLSLLTNIFKTTNQNISCVGDSTFKATLKTIAEMKSHLTDENEEIVIQKYHQLETMNSWNIPLMYNNFLHPFITLFDAGSVFFNQNETLDILVSEAQELKQQYFIQHSQPSALYCNKSITSILVTEQRNNSQLPLAIESIVNYLYEKGFNVPGIFREITTGNKQQIDDLYHRLSISSFEDFQPDLVAAVFKKFLRELPEHLFDAEVTKLTIKNYEMNGVVGLKNSLTELLPENFTMFKQLVRLLSKITAYEDINLMNAKNLAVCLAPTLFSFEDIDTLSLAKCIQLLEVYISKFAEIFPDDVDQLVFRKSRALKRATKVLGGNDAEVLGMIQKRAERKKLPTKKKPLPDLTVAKQKQKEQKDVKDLKENKEVKETKEAKEKMRPQTALPKTPVVKEKKRMQQQQDITFVFGKSKPKQTSTQPSAKDKEKDKVTVQDRVNHYQSNH</sequence>
<dbReference type="GO" id="GO:0007165">
    <property type="term" value="P:signal transduction"/>
    <property type="evidence" value="ECO:0007669"/>
    <property type="project" value="InterPro"/>
</dbReference>
<dbReference type="OrthoDB" id="9994905at2759"/>